<dbReference type="InterPro" id="IPR006674">
    <property type="entry name" value="HD_domain"/>
</dbReference>
<dbReference type="Pfam" id="PF01966">
    <property type="entry name" value="HD"/>
    <property type="match status" value="1"/>
</dbReference>
<dbReference type="PROSITE" id="PS51831">
    <property type="entry name" value="HD"/>
    <property type="match status" value="1"/>
</dbReference>
<dbReference type="InterPro" id="IPR006675">
    <property type="entry name" value="HDIG_dom"/>
</dbReference>
<dbReference type="InterPro" id="IPR003607">
    <property type="entry name" value="HD/PDEase_dom"/>
</dbReference>
<evidence type="ECO:0000259" key="1">
    <source>
        <dbReference type="PROSITE" id="PS51831"/>
    </source>
</evidence>
<dbReference type="Gene3D" id="1.10.3210.10">
    <property type="entry name" value="Hypothetical protein af1432"/>
    <property type="match status" value="1"/>
</dbReference>
<dbReference type="Pfam" id="PF12804">
    <property type="entry name" value="NTP_transf_3"/>
    <property type="match status" value="1"/>
</dbReference>
<dbReference type="EMBL" id="AP026708">
    <property type="protein sequence ID" value="BDQ35606.1"/>
    <property type="molecule type" value="Genomic_DNA"/>
</dbReference>
<dbReference type="NCBIfam" id="TIGR00277">
    <property type="entry name" value="HDIG"/>
    <property type="match status" value="1"/>
</dbReference>
<dbReference type="InterPro" id="IPR025877">
    <property type="entry name" value="MobA-like_NTP_Trfase"/>
</dbReference>
<evidence type="ECO:0000313" key="2">
    <source>
        <dbReference type="EMBL" id="BDQ35606.1"/>
    </source>
</evidence>
<dbReference type="NCBIfam" id="NF045665">
    <property type="entry name" value="NTPtran_DVU1551"/>
    <property type="match status" value="1"/>
</dbReference>
<dbReference type="CDD" id="cd00077">
    <property type="entry name" value="HDc"/>
    <property type="match status" value="1"/>
</dbReference>
<accession>A0ABM8AWI6</accession>
<sequence>MTRLAAVIPAAGLSSRMGRFKPFLPLGDGTVLEQVINVFAPACIEPIIVVTGKRGDEVAAAAEKAGGVAVHNPDFEQGMFSSVLAGVKALPDDIDGFFMLPADVPLVRPETVRGLAEAFGRERPAVLYPRFRGERGHPPVIRRDLLPDILHHDGVGGLRAVLKRFEADSADLDVADSGILHDLDLPEDYDLAVTSFGRGYPDDAECAQLWAMADGTGHVMRHCEAVSRVAEALCAALNRRDGVKPLDRKLVRGAALTHDIGKGTRRHEEAGAELLHDHGFHAAAEIVRAHFDVELFPDEPISEREVVFLADKLVRCDHPVLLEGRYLEKMEMYADEPGAVPAIRGRLERARNLLARFDREMGVSSEQLAREAFA</sequence>
<dbReference type="InterPro" id="IPR054703">
    <property type="entry name" value="Mop-rel"/>
</dbReference>
<dbReference type="InterPro" id="IPR029044">
    <property type="entry name" value="Nucleotide-diphossugar_trans"/>
</dbReference>
<keyword evidence="3" id="KW-1185">Reference proteome</keyword>
<organism evidence="2 3">
    <name type="scientific">Pseudodesulfovibrio portus</name>
    <dbReference type="NCBI Taxonomy" id="231439"/>
    <lineage>
        <taxon>Bacteria</taxon>
        <taxon>Pseudomonadati</taxon>
        <taxon>Thermodesulfobacteriota</taxon>
        <taxon>Desulfovibrionia</taxon>
        <taxon>Desulfovibrionales</taxon>
        <taxon>Desulfovibrionaceae</taxon>
    </lineage>
</organism>
<gene>
    <name evidence="2" type="ORF">JCM14722_31480</name>
</gene>
<proteinExistence type="predicted"/>
<dbReference type="RefSeq" id="WP_264982500.1">
    <property type="nucleotide sequence ID" value="NZ_AP026708.1"/>
</dbReference>
<evidence type="ECO:0000313" key="3">
    <source>
        <dbReference type="Proteomes" id="UP001061361"/>
    </source>
</evidence>
<reference evidence="2" key="1">
    <citation type="submission" date="2022-08" db="EMBL/GenBank/DDBJ databases">
        <title>Genome Sequence of the sulphate-reducing bacterium, Pseudodesulfovibrio portus JCM14722.</title>
        <authorList>
            <person name="Kondo R."/>
            <person name="Kataoka T."/>
        </authorList>
    </citation>
    <scope>NUCLEOTIDE SEQUENCE</scope>
    <source>
        <strain evidence="2">JCM 14722</strain>
    </source>
</reference>
<dbReference type="Gene3D" id="3.90.550.10">
    <property type="entry name" value="Spore Coat Polysaccharide Biosynthesis Protein SpsA, Chain A"/>
    <property type="match status" value="1"/>
</dbReference>
<protein>
    <submittedName>
        <fullName evidence="2">Molybdopterin-guanine dinucleotide biosynthesis protein MobA</fullName>
    </submittedName>
</protein>
<dbReference type="SUPFAM" id="SSF53448">
    <property type="entry name" value="Nucleotide-diphospho-sugar transferases"/>
    <property type="match status" value="1"/>
</dbReference>
<dbReference type="PANTHER" id="PTHR43777:SF1">
    <property type="entry name" value="MOLYBDENUM COFACTOR CYTIDYLYLTRANSFERASE"/>
    <property type="match status" value="1"/>
</dbReference>
<dbReference type="SUPFAM" id="SSF109604">
    <property type="entry name" value="HD-domain/PDEase-like"/>
    <property type="match status" value="1"/>
</dbReference>
<dbReference type="Proteomes" id="UP001061361">
    <property type="component" value="Chromosome"/>
</dbReference>
<feature type="domain" description="HD" evidence="1">
    <location>
        <begin position="219"/>
        <end position="316"/>
    </location>
</feature>
<dbReference type="SMART" id="SM00471">
    <property type="entry name" value="HDc"/>
    <property type="match status" value="1"/>
</dbReference>
<dbReference type="CDD" id="cd04182">
    <property type="entry name" value="GT_2_like_f"/>
    <property type="match status" value="1"/>
</dbReference>
<dbReference type="PANTHER" id="PTHR43777">
    <property type="entry name" value="MOLYBDENUM COFACTOR CYTIDYLYLTRANSFERASE"/>
    <property type="match status" value="1"/>
</dbReference>
<name>A0ABM8AWI6_9BACT</name>